<dbReference type="PANTHER" id="PTHR12755">
    <property type="entry name" value="CLEAVAGE/POLYADENYLATION FACTOR IA SUBUNIT CLP1P"/>
    <property type="match status" value="1"/>
</dbReference>
<dbReference type="Pfam" id="PF16575">
    <property type="entry name" value="CLP1_P"/>
    <property type="match status" value="1"/>
</dbReference>
<dbReference type="InterPro" id="IPR045116">
    <property type="entry name" value="Clp1/Grc3"/>
</dbReference>
<dbReference type="InterPro" id="IPR038238">
    <property type="entry name" value="Clp1_C_sf"/>
</dbReference>
<comment type="function">
    <text evidence="6">Required for endonucleolytic cleavage during polyadenylation-dependent pre-mRNA 3'-end formation.</text>
</comment>
<dbReference type="Gene3D" id="2.60.120.1030">
    <property type="entry name" value="Clp1, DNA binding domain"/>
    <property type="match status" value="1"/>
</dbReference>
<evidence type="ECO:0000256" key="3">
    <source>
        <dbReference type="ARBA" id="ARBA00022741"/>
    </source>
</evidence>
<feature type="domain" description="Clp1 P-loop" evidence="9">
    <location>
        <begin position="120"/>
        <end position="306"/>
    </location>
</feature>
<evidence type="ECO:0000256" key="4">
    <source>
        <dbReference type="ARBA" id="ARBA00022840"/>
    </source>
</evidence>
<keyword evidence="2 6" id="KW-0507">mRNA processing</keyword>
<dbReference type="Pfam" id="PF16573">
    <property type="entry name" value="CLP1_N"/>
    <property type="match status" value="1"/>
</dbReference>
<dbReference type="InterPro" id="IPR038239">
    <property type="entry name" value="Clp1_N_sf"/>
</dbReference>
<reference evidence="11" key="1">
    <citation type="submission" date="2025-08" db="UniProtKB">
        <authorList>
            <consortium name="RefSeq"/>
        </authorList>
    </citation>
    <scope>IDENTIFICATION</scope>
    <source>
        <tissue evidence="11">Whole Larva</tissue>
    </source>
</reference>
<protein>
    <recommendedName>
        <fullName evidence="6">Protein CLP1 homolog</fullName>
    </recommendedName>
</protein>
<dbReference type="InterPro" id="IPR032324">
    <property type="entry name" value="Clp1_N"/>
</dbReference>
<feature type="domain" description="Clp1 N-terminal" evidence="8">
    <location>
        <begin position="14"/>
        <end position="105"/>
    </location>
</feature>
<organism evidence="10 11">
    <name type="scientific">Nicrophorus vespilloides</name>
    <name type="common">Boreal carrion beetle</name>
    <dbReference type="NCBI Taxonomy" id="110193"/>
    <lineage>
        <taxon>Eukaryota</taxon>
        <taxon>Metazoa</taxon>
        <taxon>Ecdysozoa</taxon>
        <taxon>Arthropoda</taxon>
        <taxon>Hexapoda</taxon>
        <taxon>Insecta</taxon>
        <taxon>Pterygota</taxon>
        <taxon>Neoptera</taxon>
        <taxon>Endopterygota</taxon>
        <taxon>Coleoptera</taxon>
        <taxon>Polyphaga</taxon>
        <taxon>Staphyliniformia</taxon>
        <taxon>Silphidae</taxon>
        <taxon>Nicrophorinae</taxon>
        <taxon>Nicrophorus</taxon>
    </lineage>
</organism>
<evidence type="ECO:0000259" key="9">
    <source>
        <dbReference type="Pfam" id="PF16575"/>
    </source>
</evidence>
<evidence type="ECO:0000256" key="6">
    <source>
        <dbReference type="HAMAP-Rule" id="MF_03035"/>
    </source>
</evidence>
<feature type="binding site" evidence="6">
    <location>
        <position position="20"/>
    </location>
    <ligand>
        <name>ATP</name>
        <dbReference type="ChEBI" id="CHEBI:30616"/>
    </ligand>
</feature>
<dbReference type="RefSeq" id="XP_017775410.1">
    <property type="nucleotide sequence ID" value="XM_017919921.1"/>
</dbReference>
<keyword evidence="3 6" id="KW-0547">Nucleotide-binding</keyword>
<dbReference type="InterPro" id="IPR028606">
    <property type="entry name" value="Clp1"/>
</dbReference>
<proteinExistence type="inferred from homology"/>
<dbReference type="Pfam" id="PF06807">
    <property type="entry name" value="Clp1"/>
    <property type="match status" value="1"/>
</dbReference>
<keyword evidence="10" id="KW-1185">Reference proteome</keyword>
<evidence type="ECO:0000313" key="11">
    <source>
        <dbReference type="RefSeq" id="XP_017775410.1"/>
    </source>
</evidence>
<evidence type="ECO:0000313" key="10">
    <source>
        <dbReference type="Proteomes" id="UP000695000"/>
    </source>
</evidence>
<accession>A0ABM1MLG0</accession>
<dbReference type="Gene3D" id="3.40.50.300">
    <property type="entry name" value="P-loop containing nucleotide triphosphate hydrolases"/>
    <property type="match status" value="1"/>
</dbReference>
<dbReference type="InterPro" id="IPR010655">
    <property type="entry name" value="Clp1_C"/>
</dbReference>
<dbReference type="GeneID" id="108561836"/>
<name>A0ABM1MLG0_NICVS</name>
<dbReference type="SUPFAM" id="SSF52540">
    <property type="entry name" value="P-loop containing nucleoside triphosphate hydrolases"/>
    <property type="match status" value="1"/>
</dbReference>
<feature type="binding site" evidence="6">
    <location>
        <position position="61"/>
    </location>
    <ligand>
        <name>ATP</name>
        <dbReference type="ChEBI" id="CHEBI:30616"/>
    </ligand>
</feature>
<evidence type="ECO:0000256" key="2">
    <source>
        <dbReference type="ARBA" id="ARBA00022664"/>
    </source>
</evidence>
<gene>
    <name evidence="11" type="primary">LOC108561836</name>
</gene>
<evidence type="ECO:0000256" key="5">
    <source>
        <dbReference type="ARBA" id="ARBA00023242"/>
    </source>
</evidence>
<dbReference type="InterPro" id="IPR027417">
    <property type="entry name" value="P-loop_NTPase"/>
</dbReference>
<dbReference type="Gene3D" id="2.40.30.330">
    <property type="entry name" value="Pre-mRNA cleavage complex subunit Clp1, C-terminal domain"/>
    <property type="match status" value="1"/>
</dbReference>
<sequence>MSGDDKKNIISEFKLDPEAELRFEIETKNEKVLLTLKSGSAEVFGTELVKGKTYEFTSGAKIAVFTWQGCIVELKGKTDVSYVAKETPMVLYMNCHAGLDQMRLNAEKNNTKGPMCMVVGPNDVGKSTVCRILLNYAVRMGRRPLYVDVDLGQGQISVPGTIGSILVERPALIDEGFPQEAPLVYHDGHKSPGDNPALYKKLLTQLGSTIKDRLEINKKTKMSGCIINTCGWIKGVGYKFILHTMEAFNVNVILVLDQERLYNELVRDSPRFVKVVFLPKSGGVVERSKGARGEYRDQRIREYFYGTPKNALYPHSFEVKFSDVKIFKIGAPALPDSCLPLGMKARDHLTKLVLITPNPGLLHHLLSVSFSEKDDDDMILSHCAGFICVTNVDVERQQLTVLSPQPKPLPNNLLLLSELQFMDSH</sequence>
<comment type="similarity">
    <text evidence="6">Belongs to the Clp1 family. Clp1 subfamily.</text>
</comment>
<dbReference type="HAMAP" id="MF_03035">
    <property type="entry name" value="Clp1"/>
    <property type="match status" value="1"/>
</dbReference>
<keyword evidence="4 6" id="KW-0067">ATP-binding</keyword>
<comment type="subcellular location">
    <subcellularLocation>
        <location evidence="1 6">Nucleus</location>
    </subcellularLocation>
</comment>
<feature type="domain" description="Clp1 C-terminal" evidence="7">
    <location>
        <begin position="312"/>
        <end position="423"/>
    </location>
</feature>
<dbReference type="CDD" id="cd01983">
    <property type="entry name" value="SIMIBI"/>
    <property type="match status" value="1"/>
</dbReference>
<evidence type="ECO:0000256" key="1">
    <source>
        <dbReference type="ARBA" id="ARBA00004123"/>
    </source>
</evidence>
<feature type="binding site" evidence="6">
    <location>
        <begin position="123"/>
        <end position="128"/>
    </location>
    <ligand>
        <name>ATP</name>
        <dbReference type="ChEBI" id="CHEBI:30616"/>
    </ligand>
</feature>
<evidence type="ECO:0000259" key="8">
    <source>
        <dbReference type="Pfam" id="PF16573"/>
    </source>
</evidence>
<dbReference type="PANTHER" id="PTHR12755:SF6">
    <property type="entry name" value="POLYRIBONUCLEOTIDE 5'-HYDROXYL-KINASE CLP1"/>
    <property type="match status" value="1"/>
</dbReference>
<dbReference type="Proteomes" id="UP000695000">
    <property type="component" value="Unplaced"/>
</dbReference>
<evidence type="ECO:0000259" key="7">
    <source>
        <dbReference type="Pfam" id="PF06807"/>
    </source>
</evidence>
<keyword evidence="5 6" id="KW-0539">Nucleus</keyword>
<dbReference type="InterPro" id="IPR032319">
    <property type="entry name" value="CLP1_P"/>
</dbReference>